<keyword evidence="4 6" id="KW-0472">Membrane</keyword>
<feature type="transmembrane region" description="Helical" evidence="6">
    <location>
        <begin position="18"/>
        <end position="38"/>
    </location>
</feature>
<feature type="transmembrane region" description="Helical" evidence="6">
    <location>
        <begin position="96"/>
        <end position="119"/>
    </location>
</feature>
<feature type="transmembrane region" description="Helical" evidence="6">
    <location>
        <begin position="214"/>
        <end position="237"/>
    </location>
</feature>
<feature type="transmembrane region" description="Helical" evidence="6">
    <location>
        <begin position="50"/>
        <end position="75"/>
    </location>
</feature>
<feature type="transmembrane region" description="Helical" evidence="6">
    <location>
        <begin position="164"/>
        <end position="181"/>
    </location>
</feature>
<name>A0ABV5NUH7_9ACTN</name>
<keyword evidence="5" id="KW-0046">Antibiotic resistance</keyword>
<proteinExistence type="predicted"/>
<dbReference type="PANTHER" id="PTHR43229">
    <property type="entry name" value="NODULATION PROTEIN J"/>
    <property type="match status" value="1"/>
</dbReference>
<comment type="subcellular location">
    <subcellularLocation>
        <location evidence="1">Membrane</location>
        <topology evidence="1">Multi-pass membrane protein</topology>
    </subcellularLocation>
</comment>
<comment type="caution">
    <text evidence="8">The sequence shown here is derived from an EMBL/GenBank/DDBJ whole genome shotgun (WGS) entry which is preliminary data.</text>
</comment>
<evidence type="ECO:0000256" key="6">
    <source>
        <dbReference type="SAM" id="Phobius"/>
    </source>
</evidence>
<dbReference type="Proteomes" id="UP001589568">
    <property type="component" value="Unassembled WGS sequence"/>
</dbReference>
<evidence type="ECO:0000256" key="3">
    <source>
        <dbReference type="ARBA" id="ARBA00022989"/>
    </source>
</evidence>
<keyword evidence="2 6" id="KW-0812">Transmembrane</keyword>
<dbReference type="PANTHER" id="PTHR43229:SF2">
    <property type="entry name" value="NODULATION PROTEIN J"/>
    <property type="match status" value="1"/>
</dbReference>
<gene>
    <name evidence="8" type="ORF">ACFFR3_31010</name>
</gene>
<evidence type="ECO:0000256" key="4">
    <source>
        <dbReference type="ARBA" id="ARBA00023136"/>
    </source>
</evidence>
<evidence type="ECO:0000313" key="9">
    <source>
        <dbReference type="Proteomes" id="UP001589568"/>
    </source>
</evidence>
<evidence type="ECO:0000313" key="8">
    <source>
        <dbReference type="EMBL" id="MFB9473950.1"/>
    </source>
</evidence>
<dbReference type="Pfam" id="PF01061">
    <property type="entry name" value="ABC2_membrane"/>
    <property type="match status" value="1"/>
</dbReference>
<feature type="transmembrane region" description="Helical" evidence="6">
    <location>
        <begin position="131"/>
        <end position="152"/>
    </location>
</feature>
<sequence>MLAFAKTDILRMLRNRRYFVFVVAFPVLLYVINASIYGQDTDAGGVKYSVLLMVSMAAYGALASSTMSSAVPLATERQSGWLRQLQITPLPGSAVVAAKLMTAMTLVLPALVLVSLAAIVQQGVSLPPGRWLALLLALWLGAVPFVALGLAIGSALTADAAQPVAMICMFVLAIAGGLWFPPEVFGATMKTVAGLTPSFHYASLGWSLAAGNGVVMTDVLVIAGWAVVLGGLAACLYRRATVRA</sequence>
<dbReference type="PIRSF" id="PIRSF006648">
    <property type="entry name" value="DrrB"/>
    <property type="match status" value="1"/>
</dbReference>
<evidence type="ECO:0000256" key="2">
    <source>
        <dbReference type="ARBA" id="ARBA00022692"/>
    </source>
</evidence>
<dbReference type="InterPro" id="IPR000412">
    <property type="entry name" value="ABC_2_transport"/>
</dbReference>
<feature type="domain" description="ABC-2 type transporter transmembrane" evidence="7">
    <location>
        <begin position="3"/>
        <end position="201"/>
    </location>
</feature>
<dbReference type="InterPro" id="IPR051784">
    <property type="entry name" value="Nod_factor_ABC_transporter"/>
</dbReference>
<keyword evidence="3 6" id="KW-1133">Transmembrane helix</keyword>
<protein>
    <submittedName>
        <fullName evidence="8">ABC transporter permease</fullName>
    </submittedName>
</protein>
<accession>A0ABV5NUH7</accession>
<reference evidence="8 9" key="1">
    <citation type="submission" date="2024-09" db="EMBL/GenBank/DDBJ databases">
        <authorList>
            <person name="Sun Q."/>
            <person name="Mori K."/>
        </authorList>
    </citation>
    <scope>NUCLEOTIDE SEQUENCE [LARGE SCALE GENOMIC DNA]</scope>
    <source>
        <strain evidence="8 9">JCM 3324</strain>
    </source>
</reference>
<evidence type="ECO:0000256" key="1">
    <source>
        <dbReference type="ARBA" id="ARBA00004141"/>
    </source>
</evidence>
<organism evidence="8 9">
    <name type="scientific">Nonomuraea salmonea</name>
    <dbReference type="NCBI Taxonomy" id="46181"/>
    <lineage>
        <taxon>Bacteria</taxon>
        <taxon>Bacillati</taxon>
        <taxon>Actinomycetota</taxon>
        <taxon>Actinomycetes</taxon>
        <taxon>Streptosporangiales</taxon>
        <taxon>Streptosporangiaceae</taxon>
        <taxon>Nonomuraea</taxon>
    </lineage>
</organism>
<evidence type="ECO:0000259" key="7">
    <source>
        <dbReference type="Pfam" id="PF01061"/>
    </source>
</evidence>
<dbReference type="EMBL" id="JBHMCF010000036">
    <property type="protein sequence ID" value="MFB9473950.1"/>
    <property type="molecule type" value="Genomic_DNA"/>
</dbReference>
<dbReference type="InterPro" id="IPR013525">
    <property type="entry name" value="ABC2_TM"/>
</dbReference>
<keyword evidence="9" id="KW-1185">Reference proteome</keyword>
<evidence type="ECO:0000256" key="5">
    <source>
        <dbReference type="ARBA" id="ARBA00023251"/>
    </source>
</evidence>
<dbReference type="RefSeq" id="WP_345386078.1">
    <property type="nucleotide sequence ID" value="NZ_BAAAXS010000001.1"/>
</dbReference>